<feature type="domain" description="AAA+ ATPase" evidence="1">
    <location>
        <begin position="44"/>
        <end position="237"/>
    </location>
</feature>
<dbReference type="AlphaFoldDB" id="A0A652YLF1"/>
<proteinExistence type="predicted"/>
<dbReference type="InterPro" id="IPR003439">
    <property type="entry name" value="ABC_transporter-like_ATP-bd"/>
</dbReference>
<dbReference type="EMBL" id="VNIQ01000006">
    <property type="protein sequence ID" value="TYQ02400.1"/>
    <property type="molecule type" value="Genomic_DNA"/>
</dbReference>
<reference evidence="2" key="1">
    <citation type="submission" date="2019-07" db="EMBL/GenBank/DDBJ databases">
        <title>Genomic Encyclopedia of Type Strains, Phase IV (KMG-IV): sequencing the most valuable type-strain genomes for metagenomic binning, comparative biology and taxonomic classification.</title>
        <authorList>
            <person name="Goeker M."/>
        </authorList>
    </citation>
    <scope>NUCLEOTIDE SEQUENCE</scope>
    <source>
        <strain evidence="2">DSM 44596</strain>
    </source>
</reference>
<evidence type="ECO:0000313" key="2">
    <source>
        <dbReference type="EMBL" id="TYQ02400.1"/>
    </source>
</evidence>
<dbReference type="GO" id="GO:0016887">
    <property type="term" value="F:ATP hydrolysis activity"/>
    <property type="evidence" value="ECO:0007669"/>
    <property type="project" value="InterPro"/>
</dbReference>
<comment type="caution">
    <text evidence="2">The sequence shown here is derived from an EMBL/GenBank/DDBJ whole genome shotgun (WGS) entry which is preliminary data.</text>
</comment>
<name>A0A652YLF1_NOCGL</name>
<dbReference type="SMART" id="SM00382">
    <property type="entry name" value="AAA"/>
    <property type="match status" value="1"/>
</dbReference>
<dbReference type="InterPro" id="IPR003593">
    <property type="entry name" value="AAA+_ATPase"/>
</dbReference>
<dbReference type="CDD" id="cd00267">
    <property type="entry name" value="ABC_ATPase"/>
    <property type="match status" value="1"/>
</dbReference>
<dbReference type="InterPro" id="IPR027417">
    <property type="entry name" value="P-loop_NTPase"/>
</dbReference>
<organism evidence="2">
    <name type="scientific">Nocardia globerula</name>
    <dbReference type="NCBI Taxonomy" id="1818"/>
    <lineage>
        <taxon>Bacteria</taxon>
        <taxon>Bacillati</taxon>
        <taxon>Actinomycetota</taxon>
        <taxon>Actinomycetes</taxon>
        <taxon>Mycobacteriales</taxon>
        <taxon>Nocardiaceae</taxon>
        <taxon>Nocardia</taxon>
    </lineage>
</organism>
<dbReference type="Gene3D" id="3.40.50.300">
    <property type="entry name" value="P-loop containing nucleotide triphosphate hydrolases"/>
    <property type="match status" value="1"/>
</dbReference>
<evidence type="ECO:0000259" key="1">
    <source>
        <dbReference type="SMART" id="SM00382"/>
    </source>
</evidence>
<dbReference type="SUPFAM" id="SSF52540">
    <property type="entry name" value="P-loop containing nucleoside triphosphate hydrolases"/>
    <property type="match status" value="1"/>
</dbReference>
<dbReference type="GO" id="GO:0005524">
    <property type="term" value="F:ATP binding"/>
    <property type="evidence" value="ECO:0007669"/>
    <property type="project" value="InterPro"/>
</dbReference>
<gene>
    <name evidence="2" type="ORF">FNL38_106220</name>
</gene>
<sequence length="240" mass="26068">MAAPHEAYESQPEYTRETAVTARGLRLDGPWGPVFGPVDLDIGAGGVTVIEGSAGSGRTSLLLALSGRLKPSSGSLSVFGRTRPRDIFDICSIAGFEDIDELAQSVTVRDLVTEQIRWDAPWYKLIGRAGDEQLAAVCGPVFGDHPLPRLGQYVSDLGELEATLLRIAVANTKKTAVLVIDDLEQVRRDYERAYLVERLADLGRYQTVICSTVNPLPEGSPVDVLTLRDDVTYPDQEGAR</sequence>
<protein>
    <submittedName>
        <fullName evidence="2">ABC transporter family protein</fullName>
    </submittedName>
</protein>
<accession>A0A652YLF1</accession>
<dbReference type="Pfam" id="PF00005">
    <property type="entry name" value="ABC_tran"/>
    <property type="match status" value="1"/>
</dbReference>